<dbReference type="AlphaFoldDB" id="C5B6K3"/>
<gene>
    <name evidence="1" type="ordered locus">MexAM1_META2p1347</name>
</gene>
<dbReference type="EMBL" id="CP001511">
    <property type="protein sequence ID" value="ACS44085.1"/>
    <property type="molecule type" value="Genomic_DNA"/>
</dbReference>
<protein>
    <submittedName>
        <fullName evidence="1">Uncharacterized protein</fullName>
    </submittedName>
</protein>
<keyword evidence="2" id="KW-1185">Reference proteome</keyword>
<proteinExistence type="predicted"/>
<geneLocation type="plasmid" evidence="1 2">
    <name>megaplasmid</name>
</geneLocation>
<dbReference type="Proteomes" id="UP000009081">
    <property type="component" value="Plasmid megaplasmid"/>
</dbReference>
<keyword evidence="1" id="KW-0614">Plasmid</keyword>
<accession>C5B6K3</accession>
<dbReference type="RefSeq" id="WP_003603529.1">
    <property type="nucleotide sequence ID" value="NC_012811.1"/>
</dbReference>
<evidence type="ECO:0000313" key="2">
    <source>
        <dbReference type="Proteomes" id="UP000009081"/>
    </source>
</evidence>
<dbReference type="KEGG" id="mea:Mex_2p1347"/>
<name>C5B6K3_METEA</name>
<dbReference type="HOGENOM" id="CLU_754003_0_0_5"/>
<organism evidence="1 2">
    <name type="scientific">Methylorubrum extorquens (strain ATCC 14718 / DSM 1338 / JCM 2805 / NCIMB 9133 / AM1)</name>
    <name type="common">Methylobacterium extorquens</name>
    <dbReference type="NCBI Taxonomy" id="272630"/>
    <lineage>
        <taxon>Bacteria</taxon>
        <taxon>Pseudomonadati</taxon>
        <taxon>Pseudomonadota</taxon>
        <taxon>Alphaproteobacteria</taxon>
        <taxon>Hyphomicrobiales</taxon>
        <taxon>Methylobacteriaceae</taxon>
        <taxon>Methylorubrum</taxon>
    </lineage>
</organism>
<sequence>MTADIADLPTTPVGICVWLDCFERATGIPVRQRFVVDARIAVDAGGELPKVLTAAGVQYGGRDGVWSFLGAGDRTFAPYRTCYTNFLSGGNPAFKDVGTEARIASKLLDSSNWNDESEAARAVFAWGGPHRSTGDRVHMDHQSGTPARLADRRWRLDAQCEARVEATRKHVYENALIAADGLHISRRFPVWIVDPKAQGVEIRLKLVDDWSASDAPWAFSLDRLDEARRFQDLLADVTKRPARPVQGEIRGYDAAWDRRDDLVEFASMLATRRVPELGKWVADLPAPAVRLWKDLLGSEEVLRAEGRPAALRCLSDFVALRDALLVGGCGGNPDIETWHADSRRPAIRITEIEMAGPIAAAAPGARP</sequence>
<evidence type="ECO:0000313" key="1">
    <source>
        <dbReference type="EMBL" id="ACS44085.1"/>
    </source>
</evidence>
<reference evidence="1 2" key="1">
    <citation type="journal article" date="2009" name="PLoS ONE">
        <title>Methylobacterium genome sequences: a reference blueprint to investigate microbial metabolism of C1 compounds from natural and industrial sources.</title>
        <authorList>
            <person name="Vuilleumier S."/>
            <person name="Chistoserdova L."/>
            <person name="Lee M.-C."/>
            <person name="Bringel F."/>
            <person name="Lajus A."/>
            <person name="Zhou Y."/>
            <person name="Gourion B."/>
            <person name="Barbe V."/>
            <person name="Chang J."/>
            <person name="Cruveiller S."/>
            <person name="Dossat C."/>
            <person name="Gillett W."/>
            <person name="Gruffaz C."/>
            <person name="Haugen E."/>
            <person name="Hourcade E."/>
            <person name="Levy R."/>
            <person name="Mangenot S."/>
            <person name="Muller E."/>
            <person name="Nadalig T."/>
            <person name="Pagni M."/>
            <person name="Penny C."/>
            <person name="Peyraud R."/>
            <person name="Robinson D.G."/>
            <person name="Roche D."/>
            <person name="Rouy Z."/>
            <person name="Saenampechek C."/>
            <person name="Salvignol G."/>
            <person name="Vallenet D."/>
            <person name="Wu Z."/>
            <person name="Marx C.J."/>
            <person name="Vorholt J.A."/>
            <person name="Olson M.V."/>
            <person name="Kaul R."/>
            <person name="Weissenbach J."/>
            <person name="Medigue C."/>
            <person name="Lidstrom M.E."/>
        </authorList>
    </citation>
    <scope>NUCLEOTIDE SEQUENCE [LARGE SCALE GENOMIC DNA]</scope>
    <source>
        <strain evidence="2">ATCC 14718 / DSM 1338 / JCM 2805 / NCIMB 9133 / AM1</strain>
    </source>
</reference>